<dbReference type="EMBL" id="PQFF01000236">
    <property type="protein sequence ID" value="RHZ71429.1"/>
    <property type="molecule type" value="Genomic_DNA"/>
</dbReference>
<gene>
    <name evidence="1" type="ORF">Glove_258g37</name>
</gene>
<evidence type="ECO:0000313" key="2">
    <source>
        <dbReference type="Proteomes" id="UP000266861"/>
    </source>
</evidence>
<organism evidence="1 2">
    <name type="scientific">Diversispora epigaea</name>
    <dbReference type="NCBI Taxonomy" id="1348612"/>
    <lineage>
        <taxon>Eukaryota</taxon>
        <taxon>Fungi</taxon>
        <taxon>Fungi incertae sedis</taxon>
        <taxon>Mucoromycota</taxon>
        <taxon>Glomeromycotina</taxon>
        <taxon>Glomeromycetes</taxon>
        <taxon>Diversisporales</taxon>
        <taxon>Diversisporaceae</taxon>
        <taxon>Diversispora</taxon>
    </lineage>
</organism>
<sequence length="169" mass="19841">MIAFSKGGEYISNKYINDTWCPINRTIEDMQFSTETNGNVFRNAHSKLIYQNNRENICREINYGFAIQVQRDQLEFFYRGNPNDFIKQQASTQSYSKTSSRIVSTVEEWSGNILCYGTWFRLSILQLVKFIRMIRIDISVTQKILIFCSPRPVNNRHKSFVQISAIDNR</sequence>
<accession>A0A397I6S3</accession>
<name>A0A397I6S3_9GLOM</name>
<dbReference type="AlphaFoldDB" id="A0A397I6S3"/>
<protein>
    <submittedName>
        <fullName evidence="1">Uncharacterized protein</fullName>
    </submittedName>
</protein>
<reference evidence="1 2" key="1">
    <citation type="submission" date="2018-08" db="EMBL/GenBank/DDBJ databases">
        <title>Genome and evolution of the arbuscular mycorrhizal fungus Diversispora epigaea (formerly Glomus versiforme) and its bacterial endosymbionts.</title>
        <authorList>
            <person name="Sun X."/>
            <person name="Fei Z."/>
            <person name="Harrison M."/>
        </authorList>
    </citation>
    <scope>NUCLEOTIDE SEQUENCE [LARGE SCALE GENOMIC DNA]</scope>
    <source>
        <strain evidence="1 2">IT104</strain>
    </source>
</reference>
<keyword evidence="2" id="KW-1185">Reference proteome</keyword>
<dbReference type="Proteomes" id="UP000266861">
    <property type="component" value="Unassembled WGS sequence"/>
</dbReference>
<comment type="caution">
    <text evidence="1">The sequence shown here is derived from an EMBL/GenBank/DDBJ whole genome shotgun (WGS) entry which is preliminary data.</text>
</comment>
<proteinExistence type="predicted"/>
<evidence type="ECO:0000313" key="1">
    <source>
        <dbReference type="EMBL" id="RHZ71429.1"/>
    </source>
</evidence>